<proteinExistence type="predicted"/>
<organism evidence="1 2">
    <name type="scientific">Cylindrospermopsis raciborskii CENA303</name>
    <dbReference type="NCBI Taxonomy" id="1170769"/>
    <lineage>
        <taxon>Bacteria</taxon>
        <taxon>Bacillati</taxon>
        <taxon>Cyanobacteriota</taxon>
        <taxon>Cyanophyceae</taxon>
        <taxon>Nostocales</taxon>
        <taxon>Aphanizomenonaceae</taxon>
        <taxon>Cylindrospermopsis</taxon>
    </lineage>
</organism>
<accession>A0A1X4GA63</accession>
<dbReference type="AlphaFoldDB" id="A0A1X4GA63"/>
<evidence type="ECO:0000313" key="1">
    <source>
        <dbReference type="EMBL" id="OSO94032.1"/>
    </source>
</evidence>
<dbReference type="Proteomes" id="UP000192997">
    <property type="component" value="Unassembled WGS sequence"/>
</dbReference>
<protein>
    <submittedName>
        <fullName evidence="1">Uncharacterized protein</fullName>
    </submittedName>
</protein>
<name>A0A1X4GA63_9CYAN</name>
<comment type="caution">
    <text evidence="1">The sequence shown here is derived from an EMBL/GenBank/DDBJ whole genome shotgun (WGS) entry which is preliminary data.</text>
</comment>
<sequence>MTQLIGISGPLLTLKQRENIGPYEVIIDFEATNDPDTLEKLKELGMSGGRGSYDMSDGILEITIPTTKYGDMFFYAVLDEDRRIGFVSYGVTIDMDTGGSKVDGHLTISTSDLCHEGGYGDPQTITFSSVEMDFKIYN</sequence>
<dbReference type="RefSeq" id="WP_085727322.1">
    <property type="nucleotide sequence ID" value="NZ_NBYN01000015.1"/>
</dbReference>
<dbReference type="EMBL" id="NBYN01000015">
    <property type="protein sequence ID" value="OSO94032.1"/>
    <property type="molecule type" value="Genomic_DNA"/>
</dbReference>
<evidence type="ECO:0000313" key="2">
    <source>
        <dbReference type="Proteomes" id="UP000192997"/>
    </source>
</evidence>
<reference evidence="2" key="1">
    <citation type="submission" date="2017-04" db="EMBL/GenBank/DDBJ databases">
        <authorList>
            <person name="Abreu V.A."/>
            <person name="Popin R.V."/>
            <person name="Rigonato J."/>
            <person name="Andreote A.P."/>
            <person name="Schaker P.C."/>
            <person name="Hoff-Risseti C."/>
            <person name="Alvarenga D.O."/>
            <person name="Varani A.M."/>
            <person name="Fiore M.F."/>
        </authorList>
    </citation>
    <scope>NUCLEOTIDE SEQUENCE [LARGE SCALE GENOMIC DNA]</scope>
    <source>
        <strain evidence="2">CENA303</strain>
    </source>
</reference>
<gene>
    <name evidence="1" type="ORF">B7O87_04215</name>
</gene>